<keyword evidence="5" id="KW-0255">Endonuclease</keyword>
<gene>
    <name evidence="5" type="ORF">D3872_11890</name>
</gene>
<dbReference type="OrthoDB" id="5465337at2"/>
<evidence type="ECO:0000259" key="4">
    <source>
        <dbReference type="Pfam" id="PF01420"/>
    </source>
</evidence>
<proteinExistence type="inferred from homology"/>
<evidence type="ECO:0000256" key="2">
    <source>
        <dbReference type="ARBA" id="ARBA00022747"/>
    </source>
</evidence>
<dbReference type="EMBL" id="QYUP01000111">
    <property type="protein sequence ID" value="RJG15901.1"/>
    <property type="molecule type" value="Genomic_DNA"/>
</dbReference>
<name>A0A418XTG3_9BURK</name>
<dbReference type="GO" id="GO:0003677">
    <property type="term" value="F:DNA binding"/>
    <property type="evidence" value="ECO:0007669"/>
    <property type="project" value="UniProtKB-KW"/>
</dbReference>
<feature type="domain" description="Type I restriction modification DNA specificity" evidence="4">
    <location>
        <begin position="100"/>
        <end position="171"/>
    </location>
</feature>
<dbReference type="CDD" id="cd16961">
    <property type="entry name" value="RMtype1_S_TRD-CR_like"/>
    <property type="match status" value="1"/>
</dbReference>
<comment type="caution">
    <text evidence="5">The sequence shown here is derived from an EMBL/GenBank/DDBJ whole genome shotgun (WGS) entry which is preliminary data.</text>
</comment>
<dbReference type="PANTHER" id="PTHR30408">
    <property type="entry name" value="TYPE-1 RESTRICTION ENZYME ECOKI SPECIFICITY PROTEIN"/>
    <property type="match status" value="1"/>
</dbReference>
<comment type="similarity">
    <text evidence="1">Belongs to the type-I restriction system S methylase family.</text>
</comment>
<evidence type="ECO:0000256" key="1">
    <source>
        <dbReference type="ARBA" id="ARBA00010923"/>
    </source>
</evidence>
<dbReference type="Proteomes" id="UP000284006">
    <property type="component" value="Unassembled WGS sequence"/>
</dbReference>
<dbReference type="SUPFAM" id="SSF116734">
    <property type="entry name" value="DNA methylase specificity domain"/>
    <property type="match status" value="1"/>
</dbReference>
<dbReference type="GO" id="GO:0009307">
    <property type="term" value="P:DNA restriction-modification system"/>
    <property type="evidence" value="ECO:0007669"/>
    <property type="project" value="UniProtKB-KW"/>
</dbReference>
<dbReference type="GO" id="GO:0004519">
    <property type="term" value="F:endonuclease activity"/>
    <property type="evidence" value="ECO:0007669"/>
    <property type="project" value="UniProtKB-KW"/>
</dbReference>
<protein>
    <submittedName>
        <fullName evidence="5">Restriction endonuclease subunit S</fullName>
    </submittedName>
</protein>
<dbReference type="InterPro" id="IPR000055">
    <property type="entry name" value="Restrct_endonuc_typeI_TRD"/>
</dbReference>
<keyword evidence="6" id="KW-1185">Reference proteome</keyword>
<organism evidence="5 6">
    <name type="scientific">Massilia cavernae</name>
    <dbReference type="NCBI Taxonomy" id="2320864"/>
    <lineage>
        <taxon>Bacteria</taxon>
        <taxon>Pseudomonadati</taxon>
        <taxon>Pseudomonadota</taxon>
        <taxon>Betaproteobacteria</taxon>
        <taxon>Burkholderiales</taxon>
        <taxon>Oxalobacteraceae</taxon>
        <taxon>Telluria group</taxon>
        <taxon>Massilia</taxon>
    </lineage>
</organism>
<evidence type="ECO:0000313" key="6">
    <source>
        <dbReference type="Proteomes" id="UP000284006"/>
    </source>
</evidence>
<evidence type="ECO:0000256" key="3">
    <source>
        <dbReference type="ARBA" id="ARBA00023125"/>
    </source>
</evidence>
<keyword evidence="2" id="KW-0680">Restriction system</keyword>
<dbReference type="AlphaFoldDB" id="A0A418XTG3"/>
<dbReference type="InterPro" id="IPR052021">
    <property type="entry name" value="Type-I_RS_S_subunit"/>
</dbReference>
<dbReference type="PANTHER" id="PTHR30408:SF12">
    <property type="entry name" value="TYPE I RESTRICTION ENZYME MJAVIII SPECIFICITY SUBUNIT"/>
    <property type="match status" value="1"/>
</dbReference>
<dbReference type="Gene3D" id="3.90.220.20">
    <property type="entry name" value="DNA methylase specificity domains"/>
    <property type="match status" value="1"/>
</dbReference>
<dbReference type="Pfam" id="PF01420">
    <property type="entry name" value="Methylase_S"/>
    <property type="match status" value="1"/>
</dbReference>
<keyword evidence="5" id="KW-0378">Hydrolase</keyword>
<reference evidence="5 6" key="1">
    <citation type="submission" date="2018-09" db="EMBL/GenBank/DDBJ databases">
        <authorList>
            <person name="Zhu H."/>
        </authorList>
    </citation>
    <scope>NUCLEOTIDE SEQUENCE [LARGE SCALE GENOMIC DNA]</scope>
    <source>
        <strain evidence="5 6">K1S02-61</strain>
    </source>
</reference>
<keyword evidence="5" id="KW-0540">Nuclease</keyword>
<dbReference type="InterPro" id="IPR044946">
    <property type="entry name" value="Restrct_endonuc_typeI_TRD_sf"/>
</dbReference>
<accession>A0A418XTG3</accession>
<sequence length="209" mass="23674">MLPPGQSRRRLNRAMNVKLDQIATVRTLTTFRDRTPVENVDGNAHLLSIRDVVTRWPPDLSSIPRVVVDEHQLSAALEEGDILLPGRGASYPARLFHGAPRPVCTAGQVYVIRAKREIDPAYLCWYLNRPVIQAEINQLLAGSSIKALNKSSLLTIEISLPPEPERLRIAELRSLSEQRTRLRDELERLDQAEIEHACETLFEHRRAHG</sequence>
<keyword evidence="3" id="KW-0238">DNA-binding</keyword>
<evidence type="ECO:0000313" key="5">
    <source>
        <dbReference type="EMBL" id="RJG15901.1"/>
    </source>
</evidence>